<comment type="caution">
    <text evidence="1">The sequence shown here is derived from an EMBL/GenBank/DDBJ whole genome shotgun (WGS) entry which is preliminary data.</text>
</comment>
<evidence type="ECO:0000313" key="1">
    <source>
        <dbReference type="EMBL" id="MFC3833842.1"/>
    </source>
</evidence>
<keyword evidence="2" id="KW-1185">Reference proteome</keyword>
<accession>A0ABV7ZAZ5</accession>
<dbReference type="Proteomes" id="UP001595803">
    <property type="component" value="Unassembled WGS sequence"/>
</dbReference>
<evidence type="ECO:0000313" key="2">
    <source>
        <dbReference type="Proteomes" id="UP001595803"/>
    </source>
</evidence>
<name>A0ABV7ZAZ5_9DEIO</name>
<dbReference type="SUPFAM" id="SSF47598">
    <property type="entry name" value="Ribbon-helix-helix"/>
    <property type="match status" value="1"/>
</dbReference>
<dbReference type="Gene3D" id="1.10.1220.10">
    <property type="entry name" value="Met repressor-like"/>
    <property type="match status" value="1"/>
</dbReference>
<dbReference type="EMBL" id="JBHRZG010000014">
    <property type="protein sequence ID" value="MFC3833842.1"/>
    <property type="molecule type" value="Genomic_DNA"/>
</dbReference>
<gene>
    <name evidence="1" type="ORF">ACFOSB_13320</name>
</gene>
<sequence length="84" mass="9411">MASDPAQRMTISLPPDAARYLEQYQQTHHLSSRSEAVLKAVQALRDQQLAEDYAALARENNPERARLLEGNTDGLEPSDGSEWM</sequence>
<protein>
    <submittedName>
        <fullName evidence="1">Ribbon-helix-helix domain-containing protein</fullName>
    </submittedName>
</protein>
<reference evidence="2" key="1">
    <citation type="journal article" date="2019" name="Int. J. Syst. Evol. Microbiol.">
        <title>The Global Catalogue of Microorganisms (GCM) 10K type strain sequencing project: providing services to taxonomists for standard genome sequencing and annotation.</title>
        <authorList>
            <consortium name="The Broad Institute Genomics Platform"/>
            <consortium name="The Broad Institute Genome Sequencing Center for Infectious Disease"/>
            <person name="Wu L."/>
            <person name="Ma J."/>
        </authorList>
    </citation>
    <scope>NUCLEOTIDE SEQUENCE [LARGE SCALE GENOMIC DNA]</scope>
    <source>
        <strain evidence="2">CCTCC AB 2017081</strain>
    </source>
</reference>
<dbReference type="CDD" id="cd22231">
    <property type="entry name" value="RHH_NikR_HicB-like"/>
    <property type="match status" value="1"/>
</dbReference>
<dbReference type="InterPro" id="IPR013321">
    <property type="entry name" value="Arc_rbn_hlx_hlx"/>
</dbReference>
<organism evidence="1 2">
    <name type="scientific">Deinococcus rufus</name>
    <dbReference type="NCBI Taxonomy" id="2136097"/>
    <lineage>
        <taxon>Bacteria</taxon>
        <taxon>Thermotogati</taxon>
        <taxon>Deinococcota</taxon>
        <taxon>Deinococci</taxon>
        <taxon>Deinococcales</taxon>
        <taxon>Deinococcaceae</taxon>
        <taxon>Deinococcus</taxon>
    </lineage>
</organism>
<dbReference type="InterPro" id="IPR010985">
    <property type="entry name" value="Ribbon_hlx_hlx"/>
</dbReference>
<proteinExistence type="predicted"/>
<dbReference type="RefSeq" id="WP_322473513.1">
    <property type="nucleotide sequence ID" value="NZ_JBHRZG010000014.1"/>
</dbReference>